<evidence type="ECO:0000313" key="2">
    <source>
        <dbReference type="Proteomes" id="UP000255334"/>
    </source>
</evidence>
<organism evidence="1 2">
    <name type="scientific">Dyella psychrodurans</name>
    <dbReference type="NCBI Taxonomy" id="1927960"/>
    <lineage>
        <taxon>Bacteria</taxon>
        <taxon>Pseudomonadati</taxon>
        <taxon>Pseudomonadota</taxon>
        <taxon>Gammaproteobacteria</taxon>
        <taxon>Lysobacterales</taxon>
        <taxon>Rhodanobacteraceae</taxon>
        <taxon>Dyella</taxon>
    </lineage>
</organism>
<comment type="caution">
    <text evidence="1">The sequence shown here is derived from an EMBL/GenBank/DDBJ whole genome shotgun (WGS) entry which is preliminary data.</text>
</comment>
<protein>
    <submittedName>
        <fullName evidence="1">Uncharacterized protein</fullName>
    </submittedName>
</protein>
<reference evidence="1 2" key="1">
    <citation type="submission" date="2018-07" db="EMBL/GenBank/DDBJ databases">
        <title>Dyella monticola sp. nov. and Dyella psychrodurans sp. nov. isolated from monsoon evergreen broad-leaved forest soil of Dinghu Mountain, China.</title>
        <authorList>
            <person name="Gao Z."/>
            <person name="Qiu L."/>
        </authorList>
    </citation>
    <scope>NUCLEOTIDE SEQUENCE [LARGE SCALE GENOMIC DNA]</scope>
    <source>
        <strain evidence="1 2">4MSK11</strain>
    </source>
</reference>
<dbReference type="AlphaFoldDB" id="A0A370XCH0"/>
<gene>
    <name evidence="1" type="ORF">DWU99_02175</name>
</gene>
<keyword evidence="2" id="KW-1185">Reference proteome</keyword>
<dbReference type="EMBL" id="QRBF01000001">
    <property type="protein sequence ID" value="RDS86098.1"/>
    <property type="molecule type" value="Genomic_DNA"/>
</dbReference>
<evidence type="ECO:0000313" key="1">
    <source>
        <dbReference type="EMBL" id="RDS86098.1"/>
    </source>
</evidence>
<accession>A0A370XCH0</accession>
<dbReference type="RefSeq" id="WP_115476349.1">
    <property type="nucleotide sequence ID" value="NZ_QRBF01000001.1"/>
</dbReference>
<proteinExistence type="predicted"/>
<name>A0A370XCH0_9GAMM</name>
<dbReference type="Proteomes" id="UP000255334">
    <property type="component" value="Unassembled WGS sequence"/>
</dbReference>
<sequence>MKTKYMLAVAKNDADYSTSIESARRSCLVIAHSAQVVKAALNIDADLEMVLDWFENDFIDELGGTAMHLVLQGRHAQVIAFLDRVARDMAMNALGAQRESSRASRGHVSAERHRIYPNSNERTTILPPGEAVAFG</sequence>